<feature type="region of interest" description="Disordered" evidence="1">
    <location>
        <begin position="44"/>
        <end position="64"/>
    </location>
</feature>
<gene>
    <name evidence="2" type="ORF">RAN64_11795</name>
</gene>
<dbReference type="AlphaFoldDB" id="A0AAJ1SLH6"/>
<protein>
    <submittedName>
        <fullName evidence="2">Uncharacterized protein</fullName>
    </submittedName>
</protein>
<sequence>KCYKECKANKRESNLLNISSTSSRENNRQYGTIANRISEAFKDADKTNESKNEPILHKEQAICR</sequence>
<evidence type="ECO:0000313" key="3">
    <source>
        <dbReference type="Proteomes" id="UP001238215"/>
    </source>
</evidence>
<evidence type="ECO:0000256" key="1">
    <source>
        <dbReference type="SAM" id="MobiDB-lite"/>
    </source>
</evidence>
<dbReference type="Proteomes" id="UP001238215">
    <property type="component" value="Unassembled WGS sequence"/>
</dbReference>
<name>A0AAJ1SLH6_9ENTE</name>
<accession>A0AAJ1SLH6</accession>
<reference evidence="2 3" key="1">
    <citation type="submission" date="2023-08" db="EMBL/GenBank/DDBJ databases">
        <title>Whole genome sequencing of Enterococcus.</title>
        <authorList>
            <person name="Kaptchouang Tchatchouang C.D."/>
            <person name="Ateba C.N."/>
        </authorList>
    </citation>
    <scope>NUCLEOTIDE SEQUENCE [LARGE SCALE GENOMIC DNA]</scope>
    <source>
        <strain evidence="2 3">ENT3_CNKT_NWU</strain>
    </source>
</reference>
<comment type="caution">
    <text evidence="2">The sequence shown here is derived from an EMBL/GenBank/DDBJ whole genome shotgun (WGS) entry which is preliminary data.</text>
</comment>
<keyword evidence="3" id="KW-1185">Reference proteome</keyword>
<evidence type="ECO:0000313" key="2">
    <source>
        <dbReference type="EMBL" id="MDP8590680.1"/>
    </source>
</evidence>
<proteinExistence type="predicted"/>
<feature type="non-terminal residue" evidence="2">
    <location>
        <position position="1"/>
    </location>
</feature>
<organism evidence="2 3">
    <name type="scientific">Enterococcus lactis</name>
    <dbReference type="NCBI Taxonomy" id="357441"/>
    <lineage>
        <taxon>Bacteria</taxon>
        <taxon>Bacillati</taxon>
        <taxon>Bacillota</taxon>
        <taxon>Bacilli</taxon>
        <taxon>Lactobacillales</taxon>
        <taxon>Enterococcaceae</taxon>
        <taxon>Enterococcus</taxon>
    </lineage>
</organism>
<dbReference type="EMBL" id="JAVBZS010000043">
    <property type="protein sequence ID" value="MDP8590680.1"/>
    <property type="molecule type" value="Genomic_DNA"/>
</dbReference>